<evidence type="ECO:0000313" key="2">
    <source>
        <dbReference type="Proteomes" id="UP001227268"/>
    </source>
</evidence>
<dbReference type="Proteomes" id="UP001227268">
    <property type="component" value="Unassembled WGS sequence"/>
</dbReference>
<dbReference type="EMBL" id="JASBWT010000012">
    <property type="protein sequence ID" value="KAJ9099783.1"/>
    <property type="molecule type" value="Genomic_DNA"/>
</dbReference>
<evidence type="ECO:0000313" key="1">
    <source>
        <dbReference type="EMBL" id="KAJ9099783.1"/>
    </source>
</evidence>
<sequence>MYSVNRNPDGSIDTGITAEQIQALLREQHGSHRVRVNETPHAPSLSLEDFTETEELDPEHVLPFEVEANDQQQGDNTVTLGDTSLEDHSPIQRLQRRHNASNHDDIPLDLNSPDPGTEEQDEHFYIEDHGAITDPLSDAAYDSTHQLAEDHAPFEPEFESAVEHLELEGDFLPEITNVKDEITSGDFDDSADAMFPTPPIQINRSERILDDETLDRLQDEMTRIEQQRTQNASSGPFAADGNPNQSDLPSPHPSFTNFRQTGFPLQGGSCDYQTGKSLEVQPNHSFLSTIHSNSNSDFNAFDDSDTSPRSETSIPQHQKKSRRRSKRDRGDSDGSSTTRPLIPLSEETGKRIASKDRMDQLSKLIRGKMREAWRIGEDEILPGPEKVGLEWHKGSRDPQNIKYIRQFHETIALTVHRELCNDPTIAVPANQRTLEAAQTAANVSFNNFCKRYAYQNDERWKAKSARDAKRGRRWARKDLKQKKRMKATSRYDEVLPQQILRMEYMSSEDSSEGEDSGLAPGTWQFYADMTGRVDADEKVVEVKTPHWRSAHLQGIYDRLDEIAVSQKAENKAKGYTQVPLRRFKLGTLRPKNPPRNAEPWMFVDGVRPPPITRKPKPPNDTAKRRAELALLQGHADQGRSRKRQAGVDVDQSASSTRQSATTEVTLDQPLTQQPPPGSLCGIENQTNLEALEDDHDFEAFDDRLFDTIEENEHYSEVKDMQRPGWAHQ</sequence>
<proteinExistence type="predicted"/>
<keyword evidence="2" id="KW-1185">Reference proteome</keyword>
<reference evidence="1" key="1">
    <citation type="submission" date="2023-04" db="EMBL/GenBank/DDBJ databases">
        <title>Draft Genome sequencing of Naganishia species isolated from polar environments using Oxford Nanopore Technology.</title>
        <authorList>
            <person name="Leo P."/>
            <person name="Venkateswaran K."/>
        </authorList>
    </citation>
    <scope>NUCLEOTIDE SEQUENCE</scope>
    <source>
        <strain evidence="1">MNA-CCFEE 5423</strain>
    </source>
</reference>
<organism evidence="1 2">
    <name type="scientific">Naganishia friedmannii</name>
    <dbReference type="NCBI Taxonomy" id="89922"/>
    <lineage>
        <taxon>Eukaryota</taxon>
        <taxon>Fungi</taxon>
        <taxon>Dikarya</taxon>
        <taxon>Basidiomycota</taxon>
        <taxon>Agaricomycotina</taxon>
        <taxon>Tremellomycetes</taxon>
        <taxon>Filobasidiales</taxon>
        <taxon>Filobasidiaceae</taxon>
        <taxon>Naganishia</taxon>
    </lineage>
</organism>
<protein>
    <submittedName>
        <fullName evidence="1">Uncharacterized protein</fullName>
    </submittedName>
</protein>
<accession>A0ACC2VL15</accession>
<name>A0ACC2VL15_9TREE</name>
<gene>
    <name evidence="1" type="ORF">QFC21_003781</name>
</gene>
<comment type="caution">
    <text evidence="1">The sequence shown here is derived from an EMBL/GenBank/DDBJ whole genome shotgun (WGS) entry which is preliminary data.</text>
</comment>